<reference evidence="1" key="1">
    <citation type="submission" date="2020-10" db="EMBL/GenBank/DDBJ databases">
        <title>Paenihalocynthiibacter styelae gen. nov., sp. nov., isolated from stalked sea squirt Styela clava.</title>
        <authorList>
            <person name="Kim Y.-O."/>
            <person name="Yoon J.-H."/>
        </authorList>
    </citation>
    <scope>NUCLEOTIDE SEQUENCE</scope>
    <source>
        <strain evidence="1">MYP1-1</strain>
    </source>
</reference>
<protein>
    <submittedName>
        <fullName evidence="1">DUF452 family protein</fullName>
    </submittedName>
</protein>
<sequence>MQMQWLQKAEGAREVLVIFSGWGIGPEAFVHLKTKADILCVSNYRDLTTDLPDLSGYEARNLIAWSFGVASYALWQESRVDPFDRKVALCGGVIPVDRDLGIPPVVMQKTIDTLSVTSFQIFLQRCYGRAVPPELVDIPALKDELLAVQARDYSRVELTWDKAVISRTDKIFPAKNLRAAWVGNATDVVETDAPHVAFSAWKTWAEVLA</sequence>
<evidence type="ECO:0000313" key="1">
    <source>
        <dbReference type="EMBL" id="MBI1494993.1"/>
    </source>
</evidence>
<dbReference type="Proteomes" id="UP000640583">
    <property type="component" value="Unassembled WGS sequence"/>
</dbReference>
<evidence type="ECO:0000313" key="2">
    <source>
        <dbReference type="Proteomes" id="UP000640583"/>
    </source>
</evidence>
<accession>A0A8J7IKT8</accession>
<keyword evidence="2" id="KW-1185">Reference proteome</keyword>
<dbReference type="AlphaFoldDB" id="A0A8J7IKT8"/>
<dbReference type="EMBL" id="JADCKQ010000013">
    <property type="protein sequence ID" value="MBI1494993.1"/>
    <property type="molecule type" value="Genomic_DNA"/>
</dbReference>
<proteinExistence type="predicted"/>
<dbReference type="Pfam" id="PF04301">
    <property type="entry name" value="BioG"/>
    <property type="match status" value="1"/>
</dbReference>
<dbReference type="RefSeq" id="WP_228849717.1">
    <property type="nucleotide sequence ID" value="NZ_JADCKQ010000013.1"/>
</dbReference>
<gene>
    <name evidence="1" type="ORF">H1D41_15220</name>
</gene>
<comment type="caution">
    <text evidence="1">The sequence shown here is derived from an EMBL/GenBank/DDBJ whole genome shotgun (WGS) entry which is preliminary data.</text>
</comment>
<organism evidence="1 2">
    <name type="scientific">Halocynthiibacter styelae</name>
    <dbReference type="NCBI Taxonomy" id="2761955"/>
    <lineage>
        <taxon>Bacteria</taxon>
        <taxon>Pseudomonadati</taxon>
        <taxon>Pseudomonadota</taxon>
        <taxon>Alphaproteobacteria</taxon>
        <taxon>Rhodobacterales</taxon>
        <taxon>Paracoccaceae</taxon>
        <taxon>Halocynthiibacter</taxon>
    </lineage>
</organism>
<name>A0A8J7IKT8_9RHOB</name>
<dbReference type="InterPro" id="IPR007398">
    <property type="entry name" value="BioG"/>
</dbReference>